<feature type="transmembrane region" description="Helical" evidence="17">
    <location>
        <begin position="368"/>
        <end position="397"/>
    </location>
</feature>
<evidence type="ECO:0000256" key="8">
    <source>
        <dbReference type="ARBA" id="ARBA00022837"/>
    </source>
</evidence>
<dbReference type="Pfam" id="PF00689">
    <property type="entry name" value="Cation_ATPase_C"/>
    <property type="match status" value="1"/>
</dbReference>
<evidence type="ECO:0000313" key="22">
    <source>
        <dbReference type="EMBL" id="KAH7285102.1"/>
    </source>
</evidence>
<dbReference type="GO" id="GO:0046872">
    <property type="term" value="F:metal ion binding"/>
    <property type="evidence" value="ECO:0007669"/>
    <property type="project" value="UniProtKB-KW"/>
</dbReference>
<dbReference type="NCBIfam" id="TIGR01517">
    <property type="entry name" value="ATPase-IIB_Ca"/>
    <property type="match status" value="1"/>
</dbReference>
<accession>A0A8T2QLS1</accession>
<keyword evidence="6" id="KW-0479">Metal-binding</keyword>
<evidence type="ECO:0000259" key="19">
    <source>
        <dbReference type="Pfam" id="PF00122"/>
    </source>
</evidence>
<dbReference type="PANTHER" id="PTHR24093:SF504">
    <property type="entry name" value="CALCIUM-TRANSPORTING ATPASE"/>
    <property type="match status" value="1"/>
</dbReference>
<dbReference type="PRINTS" id="PR00119">
    <property type="entry name" value="CATATPASE"/>
</dbReference>
<dbReference type="GO" id="GO:0005886">
    <property type="term" value="C:plasma membrane"/>
    <property type="evidence" value="ECO:0007669"/>
    <property type="project" value="TreeGrafter"/>
</dbReference>
<dbReference type="OMA" id="IMVNVTR"/>
<keyword evidence="7 17" id="KW-0547">Nucleotide-binding</keyword>
<dbReference type="PRINTS" id="PR00120">
    <property type="entry name" value="HATPASE"/>
</dbReference>
<dbReference type="InterPro" id="IPR036412">
    <property type="entry name" value="HAD-like_sf"/>
</dbReference>
<dbReference type="FunFam" id="3.40.50.1000:FF:000011">
    <property type="entry name" value="Calcium-transporting ATPase"/>
    <property type="match status" value="1"/>
</dbReference>
<keyword evidence="23" id="KW-1185">Reference proteome</keyword>
<keyword evidence="15 17" id="KW-0472">Membrane</keyword>
<keyword evidence="4 17" id="KW-0109">Calcium transport</keyword>
<evidence type="ECO:0000256" key="13">
    <source>
        <dbReference type="ARBA" id="ARBA00022989"/>
    </source>
</evidence>
<dbReference type="Pfam" id="PF00122">
    <property type="entry name" value="E1-E2_ATPase"/>
    <property type="match status" value="1"/>
</dbReference>
<organism evidence="22 23">
    <name type="scientific">Ceratopteris richardii</name>
    <name type="common">Triangle waterfern</name>
    <dbReference type="NCBI Taxonomy" id="49495"/>
    <lineage>
        <taxon>Eukaryota</taxon>
        <taxon>Viridiplantae</taxon>
        <taxon>Streptophyta</taxon>
        <taxon>Embryophyta</taxon>
        <taxon>Tracheophyta</taxon>
        <taxon>Polypodiopsida</taxon>
        <taxon>Polypodiidae</taxon>
        <taxon>Polypodiales</taxon>
        <taxon>Pteridineae</taxon>
        <taxon>Pteridaceae</taxon>
        <taxon>Parkerioideae</taxon>
        <taxon>Ceratopteris</taxon>
    </lineage>
</organism>
<dbReference type="PROSITE" id="PS00154">
    <property type="entry name" value="ATPASE_E1_E2"/>
    <property type="match status" value="1"/>
</dbReference>
<feature type="domain" description="Cation-transporting P-type ATPase N-terminal" evidence="21">
    <location>
        <begin position="93"/>
        <end position="161"/>
    </location>
</feature>
<keyword evidence="11" id="KW-0112">Calmodulin-binding</keyword>
<feature type="transmembrane region" description="Helical" evidence="17">
    <location>
        <begin position="150"/>
        <end position="168"/>
    </location>
</feature>
<keyword evidence="10" id="KW-0460">Magnesium</keyword>
<dbReference type="PANTHER" id="PTHR24093">
    <property type="entry name" value="CATION TRANSPORTING ATPASE"/>
    <property type="match status" value="1"/>
</dbReference>
<evidence type="ECO:0000259" key="20">
    <source>
        <dbReference type="Pfam" id="PF00689"/>
    </source>
</evidence>
<keyword evidence="3 17" id="KW-0813">Transport</keyword>
<evidence type="ECO:0000256" key="7">
    <source>
        <dbReference type="ARBA" id="ARBA00022741"/>
    </source>
</evidence>
<feature type="region of interest" description="Disordered" evidence="18">
    <location>
        <begin position="1076"/>
        <end position="1095"/>
    </location>
</feature>
<dbReference type="SFLD" id="SFLDS00003">
    <property type="entry name" value="Haloacid_Dehalogenase"/>
    <property type="match status" value="1"/>
</dbReference>
<comment type="similarity">
    <text evidence="2 17">Belongs to the cation transport ATPase (P-type) (TC 3.A.3) family. Type IIB subfamily.</text>
</comment>
<evidence type="ECO:0000256" key="6">
    <source>
        <dbReference type="ARBA" id="ARBA00022723"/>
    </source>
</evidence>
<sequence length="1095" mass="119522">MLFDHDSADSLRNRAEAINRSTAPKTDGVEIHGGLPGDVYPPGAVPTKHEVKHQANTETTGTNNVIIPPGRAFGITVEDIAKFDNDFSNLAKYGGVQGIANILKVDPKKGIDATLEDLIIRTQDFGENTYPASKIKPFWRYIYEALQDPTLMILIACAVVSLAVGLTTENPAEGWYDGGGICFAIILVLLVSSTSNYKQSLQFRALSAENQKIMVNVTRGGKRIKTVIFELVVGDIVHLGIGDQIPGDGLLIKGASLTVDESSMTGESEPAVKDAAHPFLISGCKVVDGTGTLLITAVGMNTEWGKVMATLAADNEEETPLQVRLNQLAETIGKIGISVAVSVFIVLLVRLLVESDLKHFGAAQGEKIVGFFAVSVTIIVVAVPEGLPLAVTMTLAYSMHKMMDDRALVRNLSACETMGSATTICSDKTGTLTMNLMTVVSSWVCGKLRVSTELDKEIKKSIEEKLFTSICINTDGHVSVSEDGGIEVSGSPTEVACLNWAMKLGAVFDDIQKENTVICLDTFNSTKKRMGVVVKDKDGSVWVHWKGASEVILSQCTKYIDAEGNIIDLTTEKVEELEGIIITFANAALRTLCFAYRELTEHEAQGLRTRKPEIPDKDLICLAIVGIKDPLRPGVADAVRKCQIAGIKVRMVTGDNIMTAKAIATECGILNKEGIAIEGKKFREMEPEDQYKILPSLQVMARSSPTDKYTLVKRLLEMGNIVAVTGDGTNDAPALHEASIGLAMGIAGTEVAKESADIIILDDNFASIVKVVRWGRSIYANIQKFIQFQCTVNGVALALNFIAAVANGEAPLTAVQLLWVNLIMDTMGALALATEPPNEALMHKPPVGKREPLITNIMWRNMFGQFVYQLILLLLFQFQGMQLLGLDDDGIPTETGHSHAYREVETVIFNCFVFCQVFNEINARRMDELNVFTGLWNNKVFLYVILFTVVVQVLLVEFCGSFTSTVHLSWQRWLLCVGLGAGSVPLAAIMKCVRVPKRPVWSSWQNRDELVFREGGSVMSMMFRQGSQKVDLQRTRSVKSAKFYSDFTTNDTTASSPPDSCLQKLQKVICQLGTSPSASNDLENPGRRNNNEAWR</sequence>
<dbReference type="FunFam" id="2.70.150.10:FF:000006">
    <property type="entry name" value="Calcium-transporting ATPase"/>
    <property type="match status" value="1"/>
</dbReference>
<evidence type="ECO:0000256" key="4">
    <source>
        <dbReference type="ARBA" id="ARBA00022568"/>
    </source>
</evidence>
<evidence type="ECO:0000256" key="12">
    <source>
        <dbReference type="ARBA" id="ARBA00022967"/>
    </source>
</evidence>
<dbReference type="Gene3D" id="1.20.1110.10">
    <property type="entry name" value="Calcium-transporting ATPase, transmembrane domain"/>
    <property type="match status" value="1"/>
</dbReference>
<dbReference type="EMBL" id="CM035438">
    <property type="protein sequence ID" value="KAH7285102.1"/>
    <property type="molecule type" value="Genomic_DNA"/>
</dbReference>
<evidence type="ECO:0000256" key="1">
    <source>
        <dbReference type="ARBA" id="ARBA00004141"/>
    </source>
</evidence>
<dbReference type="InterPro" id="IPR044492">
    <property type="entry name" value="P_typ_ATPase_HD_dom"/>
</dbReference>
<dbReference type="SUPFAM" id="SSF56784">
    <property type="entry name" value="HAD-like"/>
    <property type="match status" value="1"/>
</dbReference>
<dbReference type="OrthoDB" id="3352408at2759"/>
<feature type="transmembrane region" description="Helical" evidence="17">
    <location>
        <begin position="332"/>
        <end position="353"/>
    </location>
</feature>
<feature type="domain" description="Cation-transporting P-type ATPase C-terminal" evidence="20">
    <location>
        <begin position="810"/>
        <end position="992"/>
    </location>
</feature>
<evidence type="ECO:0000256" key="11">
    <source>
        <dbReference type="ARBA" id="ARBA00022860"/>
    </source>
</evidence>
<evidence type="ECO:0000256" key="3">
    <source>
        <dbReference type="ARBA" id="ARBA00022448"/>
    </source>
</evidence>
<evidence type="ECO:0000313" key="23">
    <source>
        <dbReference type="Proteomes" id="UP000825935"/>
    </source>
</evidence>
<evidence type="ECO:0000256" key="14">
    <source>
        <dbReference type="ARBA" id="ARBA00023065"/>
    </source>
</evidence>
<keyword evidence="5 17" id="KW-0812">Transmembrane</keyword>
<evidence type="ECO:0000256" key="18">
    <source>
        <dbReference type="SAM" id="MobiDB-lite"/>
    </source>
</evidence>
<dbReference type="Gene3D" id="3.40.1110.10">
    <property type="entry name" value="Calcium-transporting ATPase, cytoplasmic domain N"/>
    <property type="match status" value="1"/>
</dbReference>
<dbReference type="SUPFAM" id="SSF81665">
    <property type="entry name" value="Calcium ATPase, transmembrane domain M"/>
    <property type="match status" value="1"/>
</dbReference>
<dbReference type="NCBIfam" id="TIGR01494">
    <property type="entry name" value="ATPase_P-type"/>
    <property type="match status" value="2"/>
</dbReference>
<dbReference type="FunFam" id="1.20.1110.10:FF:000039">
    <property type="entry name" value="Calcium-transporting ATPase"/>
    <property type="match status" value="1"/>
</dbReference>
<dbReference type="InterPro" id="IPR023298">
    <property type="entry name" value="ATPase_P-typ_TM_dom_sf"/>
</dbReference>
<comment type="caution">
    <text evidence="17">Lacks conserved residue(s) required for the propagation of feature annotation.</text>
</comment>
<dbReference type="GO" id="GO:0005388">
    <property type="term" value="F:P-type calcium transporter activity"/>
    <property type="evidence" value="ECO:0007669"/>
    <property type="project" value="UniProtKB-EC"/>
</dbReference>
<dbReference type="GO" id="GO:0005524">
    <property type="term" value="F:ATP binding"/>
    <property type="evidence" value="ECO:0007669"/>
    <property type="project" value="UniProtKB-KW"/>
</dbReference>
<dbReference type="Pfam" id="PF00690">
    <property type="entry name" value="Cation_ATPase_N"/>
    <property type="match status" value="1"/>
</dbReference>
<dbReference type="Pfam" id="PF08282">
    <property type="entry name" value="Hydrolase_3"/>
    <property type="match status" value="1"/>
</dbReference>
<evidence type="ECO:0000256" key="10">
    <source>
        <dbReference type="ARBA" id="ARBA00022842"/>
    </source>
</evidence>
<comment type="caution">
    <text evidence="22">The sequence shown here is derived from an EMBL/GenBank/DDBJ whole genome shotgun (WGS) entry which is preliminary data.</text>
</comment>
<feature type="transmembrane region" description="Helical" evidence="17">
    <location>
        <begin position="972"/>
        <end position="990"/>
    </location>
</feature>
<comment type="subcellular location">
    <subcellularLocation>
        <location evidence="1 17">Membrane</location>
        <topology evidence="1 17">Multi-pass membrane protein</topology>
    </subcellularLocation>
</comment>
<dbReference type="Gene3D" id="3.40.50.1000">
    <property type="entry name" value="HAD superfamily/HAD-like"/>
    <property type="match status" value="1"/>
</dbReference>
<evidence type="ECO:0000256" key="9">
    <source>
        <dbReference type="ARBA" id="ARBA00022840"/>
    </source>
</evidence>
<evidence type="ECO:0000256" key="2">
    <source>
        <dbReference type="ARBA" id="ARBA00006124"/>
    </source>
</evidence>
<dbReference type="InterPro" id="IPR059000">
    <property type="entry name" value="ATPase_P-type_domA"/>
</dbReference>
<keyword evidence="14 17" id="KW-0406">Ion transport</keyword>
<feature type="transmembrane region" description="Helical" evidence="17">
    <location>
        <begin position="940"/>
        <end position="960"/>
    </location>
</feature>
<keyword evidence="9 17" id="KW-0067">ATP-binding</keyword>
<dbReference type="GO" id="GO:0005516">
    <property type="term" value="F:calmodulin binding"/>
    <property type="evidence" value="ECO:0007669"/>
    <property type="project" value="UniProtKB-KW"/>
</dbReference>
<proteinExistence type="inferred from homology"/>
<feature type="compositionally biased region" description="Basic and acidic residues" evidence="18">
    <location>
        <begin position="1084"/>
        <end position="1095"/>
    </location>
</feature>
<protein>
    <recommendedName>
        <fullName evidence="17">Calcium-transporting ATPase</fullName>
        <ecNumber evidence="17">7.2.2.10</ecNumber>
    </recommendedName>
</protein>
<keyword evidence="12" id="KW-1278">Translocase</keyword>
<dbReference type="Pfam" id="PF13246">
    <property type="entry name" value="Cation_ATPase"/>
    <property type="match status" value="1"/>
</dbReference>
<dbReference type="Proteomes" id="UP000825935">
    <property type="component" value="Chromosome 33"/>
</dbReference>
<dbReference type="InterPro" id="IPR006068">
    <property type="entry name" value="ATPase_P-typ_cation-transptr_C"/>
</dbReference>
<evidence type="ECO:0000256" key="5">
    <source>
        <dbReference type="ARBA" id="ARBA00022692"/>
    </source>
</evidence>
<evidence type="ECO:0000259" key="21">
    <source>
        <dbReference type="Pfam" id="PF00690"/>
    </source>
</evidence>
<evidence type="ECO:0000256" key="15">
    <source>
        <dbReference type="ARBA" id="ARBA00023136"/>
    </source>
</evidence>
<dbReference type="SUPFAM" id="SSF81653">
    <property type="entry name" value="Calcium ATPase, transduction domain A"/>
    <property type="match status" value="1"/>
</dbReference>
<name>A0A8T2QLS1_CERRI</name>
<dbReference type="SUPFAM" id="SSF81660">
    <property type="entry name" value="Metal cation-transporting ATPase, ATP-binding domain N"/>
    <property type="match status" value="1"/>
</dbReference>
<dbReference type="EC" id="7.2.2.10" evidence="17"/>
<dbReference type="InterPro" id="IPR018303">
    <property type="entry name" value="ATPase_P-typ_P_site"/>
</dbReference>
<dbReference type="InterPro" id="IPR023299">
    <property type="entry name" value="ATPase_P-typ_cyto_dom_N"/>
</dbReference>
<dbReference type="AlphaFoldDB" id="A0A8T2QLS1"/>
<feature type="domain" description="P-type ATPase A" evidence="19">
    <location>
        <begin position="211"/>
        <end position="310"/>
    </location>
</feature>
<keyword evidence="13 17" id="KW-1133">Transmembrane helix</keyword>
<dbReference type="InterPro" id="IPR023214">
    <property type="entry name" value="HAD_sf"/>
</dbReference>
<evidence type="ECO:0000256" key="16">
    <source>
        <dbReference type="ARBA" id="ARBA00048694"/>
    </source>
</evidence>
<keyword evidence="8 17" id="KW-0106">Calcium</keyword>
<dbReference type="InterPro" id="IPR008250">
    <property type="entry name" value="ATPase_P-typ_transduc_dom_A_sf"/>
</dbReference>
<feature type="transmembrane region" description="Helical" evidence="17">
    <location>
        <begin position="174"/>
        <end position="192"/>
    </location>
</feature>
<dbReference type="Gene3D" id="2.70.150.10">
    <property type="entry name" value="Calcium-transporting ATPase, cytoplasmic transduction domain A"/>
    <property type="match status" value="1"/>
</dbReference>
<dbReference type="CDD" id="cd02081">
    <property type="entry name" value="P-type_ATPase_Ca_PMCA-like"/>
    <property type="match status" value="1"/>
</dbReference>
<comment type="catalytic activity">
    <reaction evidence="16 17">
        <text>Ca(2+)(in) + ATP + H2O = Ca(2+)(out) + ADP + phosphate + H(+)</text>
        <dbReference type="Rhea" id="RHEA:18105"/>
        <dbReference type="ChEBI" id="CHEBI:15377"/>
        <dbReference type="ChEBI" id="CHEBI:15378"/>
        <dbReference type="ChEBI" id="CHEBI:29108"/>
        <dbReference type="ChEBI" id="CHEBI:30616"/>
        <dbReference type="ChEBI" id="CHEBI:43474"/>
        <dbReference type="ChEBI" id="CHEBI:456216"/>
        <dbReference type="EC" id="7.2.2.10"/>
    </reaction>
</comment>
<gene>
    <name evidence="22" type="ORF">KP509_33G012900</name>
</gene>
<comment type="function">
    <text evidence="17">Catalyzes the hydrolysis of ATP coupled with the transport of calcium.</text>
</comment>
<dbReference type="InterPro" id="IPR004014">
    <property type="entry name" value="ATPase_P-typ_cation-transptr_N"/>
</dbReference>
<dbReference type="InterPro" id="IPR001757">
    <property type="entry name" value="P_typ_ATPase"/>
</dbReference>
<reference evidence="22" key="1">
    <citation type="submission" date="2021-08" db="EMBL/GenBank/DDBJ databases">
        <title>WGS assembly of Ceratopteris richardii.</title>
        <authorList>
            <person name="Marchant D.B."/>
            <person name="Chen G."/>
            <person name="Jenkins J."/>
            <person name="Shu S."/>
            <person name="Leebens-Mack J."/>
            <person name="Grimwood J."/>
            <person name="Schmutz J."/>
            <person name="Soltis P."/>
            <person name="Soltis D."/>
            <person name="Chen Z.-H."/>
        </authorList>
    </citation>
    <scope>NUCLEOTIDE SEQUENCE</scope>
    <source>
        <strain evidence="22">Whitten #5841</strain>
        <tissue evidence="22">Leaf</tissue>
    </source>
</reference>
<dbReference type="GO" id="GO:0016887">
    <property type="term" value="F:ATP hydrolysis activity"/>
    <property type="evidence" value="ECO:0007669"/>
    <property type="project" value="InterPro"/>
</dbReference>
<dbReference type="SFLD" id="SFLDF00027">
    <property type="entry name" value="p-type_atpase"/>
    <property type="match status" value="1"/>
</dbReference>
<dbReference type="InterPro" id="IPR006408">
    <property type="entry name" value="P-type_ATPase_IIB"/>
</dbReference>
<dbReference type="SFLD" id="SFLDG00002">
    <property type="entry name" value="C1.7:_P-type_atpase_like"/>
    <property type="match status" value="1"/>
</dbReference>
<evidence type="ECO:0000256" key="17">
    <source>
        <dbReference type="RuleBase" id="RU361146"/>
    </source>
</evidence>